<protein>
    <submittedName>
        <fullName evidence="5">Lrp/AsnC family transcriptional regulator</fullName>
    </submittedName>
</protein>
<comment type="caution">
    <text evidence="5">The sequence shown here is derived from an EMBL/GenBank/DDBJ whole genome shotgun (WGS) entry which is preliminary data.</text>
</comment>
<dbReference type="Gene3D" id="1.10.10.10">
    <property type="entry name" value="Winged helix-like DNA-binding domain superfamily/Winged helix DNA-binding domain"/>
    <property type="match status" value="1"/>
</dbReference>
<evidence type="ECO:0000256" key="3">
    <source>
        <dbReference type="ARBA" id="ARBA00023163"/>
    </source>
</evidence>
<dbReference type="InterPro" id="IPR000485">
    <property type="entry name" value="AsnC-type_HTH_dom"/>
</dbReference>
<reference evidence="6" key="1">
    <citation type="journal article" date="2019" name="Int. J. Syst. Evol. Microbiol.">
        <title>The Global Catalogue of Microorganisms (GCM) 10K type strain sequencing project: providing services to taxonomists for standard genome sequencing and annotation.</title>
        <authorList>
            <consortium name="The Broad Institute Genomics Platform"/>
            <consortium name="The Broad Institute Genome Sequencing Center for Infectious Disease"/>
            <person name="Wu L."/>
            <person name="Ma J."/>
        </authorList>
    </citation>
    <scope>NUCLEOTIDE SEQUENCE [LARGE SCALE GENOMIC DNA]</scope>
    <source>
        <strain evidence="6">KCTC 42739</strain>
    </source>
</reference>
<evidence type="ECO:0000313" key="5">
    <source>
        <dbReference type="EMBL" id="MFC3581858.1"/>
    </source>
</evidence>
<dbReference type="Gene3D" id="3.30.70.920">
    <property type="match status" value="1"/>
</dbReference>
<dbReference type="PRINTS" id="PR00033">
    <property type="entry name" value="HTHASNC"/>
</dbReference>
<dbReference type="InterPro" id="IPR036388">
    <property type="entry name" value="WH-like_DNA-bd_sf"/>
</dbReference>
<dbReference type="Proteomes" id="UP001595713">
    <property type="component" value="Unassembled WGS sequence"/>
</dbReference>
<dbReference type="PROSITE" id="PS50956">
    <property type="entry name" value="HTH_ASNC_2"/>
    <property type="match status" value="1"/>
</dbReference>
<keyword evidence="6" id="KW-1185">Reference proteome</keyword>
<sequence>MSPSASPPALTMDSIDRRLIAELRADARKPVSKIALRLGVARGTVEKRIARLVDGGVILGFTVRASDSAASMVRAIMLIEVSGRSTSAVIRNLRGLPELHTLHTTNGAWDLVAELRADSLADFDRVLREVRGIDGVLNSETSILLSSI</sequence>
<dbReference type="SMART" id="SM00344">
    <property type="entry name" value="HTH_ASNC"/>
    <property type="match status" value="1"/>
</dbReference>
<dbReference type="EMBL" id="JBHRXP010000009">
    <property type="protein sequence ID" value="MFC3581858.1"/>
    <property type="molecule type" value="Genomic_DNA"/>
</dbReference>
<dbReference type="InterPro" id="IPR019887">
    <property type="entry name" value="Tscrpt_reg_AsnC/Lrp_C"/>
</dbReference>
<dbReference type="InterPro" id="IPR019888">
    <property type="entry name" value="Tscrpt_reg_AsnC-like"/>
</dbReference>
<keyword evidence="2" id="KW-0238">DNA-binding</keyword>
<organism evidence="5 6">
    <name type="scientific">Sphingomonas hylomeconis</name>
    <dbReference type="NCBI Taxonomy" id="1395958"/>
    <lineage>
        <taxon>Bacteria</taxon>
        <taxon>Pseudomonadati</taxon>
        <taxon>Pseudomonadota</taxon>
        <taxon>Alphaproteobacteria</taxon>
        <taxon>Sphingomonadales</taxon>
        <taxon>Sphingomonadaceae</taxon>
        <taxon>Sphingomonas</taxon>
    </lineage>
</organism>
<keyword evidence="1" id="KW-0805">Transcription regulation</keyword>
<dbReference type="Pfam" id="PF01037">
    <property type="entry name" value="AsnC_trans_reg"/>
    <property type="match status" value="1"/>
</dbReference>
<name>A0ABV7SZ01_9SPHN</name>
<dbReference type="PANTHER" id="PTHR30154">
    <property type="entry name" value="LEUCINE-RESPONSIVE REGULATORY PROTEIN"/>
    <property type="match status" value="1"/>
</dbReference>
<feature type="domain" description="HTH asnC-type" evidence="4">
    <location>
        <begin position="12"/>
        <end position="85"/>
    </location>
</feature>
<evidence type="ECO:0000256" key="1">
    <source>
        <dbReference type="ARBA" id="ARBA00023015"/>
    </source>
</evidence>
<evidence type="ECO:0000313" key="6">
    <source>
        <dbReference type="Proteomes" id="UP001595713"/>
    </source>
</evidence>
<proteinExistence type="predicted"/>
<dbReference type="SUPFAM" id="SSF54909">
    <property type="entry name" value="Dimeric alpha+beta barrel"/>
    <property type="match status" value="1"/>
</dbReference>
<dbReference type="InterPro" id="IPR036390">
    <property type="entry name" value="WH_DNA-bd_sf"/>
</dbReference>
<dbReference type="PANTHER" id="PTHR30154:SF53">
    <property type="entry name" value="HTH-TYPE TRANSCRIPTIONAL REGULATOR LRPC"/>
    <property type="match status" value="1"/>
</dbReference>
<dbReference type="Pfam" id="PF13404">
    <property type="entry name" value="HTH_AsnC-type"/>
    <property type="match status" value="1"/>
</dbReference>
<dbReference type="InterPro" id="IPR011008">
    <property type="entry name" value="Dimeric_a/b-barrel"/>
</dbReference>
<accession>A0ABV7SZ01</accession>
<evidence type="ECO:0000256" key="2">
    <source>
        <dbReference type="ARBA" id="ARBA00023125"/>
    </source>
</evidence>
<evidence type="ECO:0000259" key="4">
    <source>
        <dbReference type="PROSITE" id="PS50956"/>
    </source>
</evidence>
<keyword evidence="3" id="KW-0804">Transcription</keyword>
<gene>
    <name evidence="5" type="ORF">ACFONA_16940</name>
</gene>
<dbReference type="SUPFAM" id="SSF46785">
    <property type="entry name" value="Winged helix' DNA-binding domain"/>
    <property type="match status" value="1"/>
</dbReference>
<dbReference type="RefSeq" id="WP_261294716.1">
    <property type="nucleotide sequence ID" value="NZ_JANQBK010000009.1"/>
</dbReference>